<dbReference type="InterPro" id="IPR011009">
    <property type="entry name" value="Kinase-like_dom_sf"/>
</dbReference>
<dbReference type="PANTHER" id="PTHR24356">
    <property type="entry name" value="SERINE/THREONINE-PROTEIN KINASE"/>
    <property type="match status" value="1"/>
</dbReference>
<keyword evidence="4" id="KW-0808">Transferase</keyword>
<dbReference type="EMBL" id="JAOAOG010000027">
    <property type="protein sequence ID" value="KAJ6253932.1"/>
    <property type="molecule type" value="Genomic_DNA"/>
</dbReference>
<evidence type="ECO:0000259" key="12">
    <source>
        <dbReference type="PROSITE" id="PS50011"/>
    </source>
</evidence>
<dbReference type="PROSITE" id="PS51285">
    <property type="entry name" value="AGC_KINASE_CTER"/>
    <property type="match status" value="1"/>
</dbReference>
<dbReference type="InterPro" id="IPR000961">
    <property type="entry name" value="AGC-kinase_C"/>
</dbReference>
<keyword evidence="5 10" id="KW-0547">Nucleotide-binding</keyword>
<comment type="caution">
    <text evidence="14">The sequence shown here is derived from an EMBL/GenBank/DDBJ whole genome shotgun (WGS) entry which is preliminary data.</text>
</comment>
<keyword evidence="7 10" id="KW-0067">ATP-binding</keyword>
<name>A0ABQ8ZB57_9EUKA</name>
<evidence type="ECO:0000256" key="8">
    <source>
        <dbReference type="ARBA" id="ARBA00047899"/>
    </source>
</evidence>
<keyword evidence="6 14" id="KW-0418">Kinase</keyword>
<dbReference type="PANTHER" id="PTHR24356:SF417">
    <property type="entry name" value="CELL CYCLE PROTEIN KINASE DBF2-RELATED"/>
    <property type="match status" value="1"/>
</dbReference>
<dbReference type="SMART" id="SM00133">
    <property type="entry name" value="S_TK_X"/>
    <property type="match status" value="1"/>
</dbReference>
<evidence type="ECO:0000256" key="9">
    <source>
        <dbReference type="ARBA" id="ARBA00048679"/>
    </source>
</evidence>
<dbReference type="InterPro" id="IPR000719">
    <property type="entry name" value="Prot_kinase_dom"/>
</dbReference>
<dbReference type="InterPro" id="IPR017441">
    <property type="entry name" value="Protein_kinase_ATP_BS"/>
</dbReference>
<evidence type="ECO:0000256" key="2">
    <source>
        <dbReference type="ARBA" id="ARBA00022527"/>
    </source>
</evidence>
<feature type="binding site" evidence="10">
    <location>
        <position position="232"/>
    </location>
    <ligand>
        <name>ATP</name>
        <dbReference type="ChEBI" id="CHEBI:30616"/>
    </ligand>
</feature>
<evidence type="ECO:0000256" key="10">
    <source>
        <dbReference type="PROSITE-ProRule" id="PRU10141"/>
    </source>
</evidence>
<dbReference type="InterPro" id="IPR008271">
    <property type="entry name" value="Ser/Thr_kinase_AS"/>
</dbReference>
<dbReference type="PROSITE" id="PS00107">
    <property type="entry name" value="PROTEIN_KINASE_ATP"/>
    <property type="match status" value="1"/>
</dbReference>
<evidence type="ECO:0000313" key="14">
    <source>
        <dbReference type="EMBL" id="KAJ6253932.1"/>
    </source>
</evidence>
<gene>
    <name evidence="14" type="ORF">M0813_12830</name>
</gene>
<keyword evidence="2" id="KW-0723">Serine/threonine-protein kinase</keyword>
<accession>A0ABQ8ZB57</accession>
<evidence type="ECO:0000256" key="6">
    <source>
        <dbReference type="ARBA" id="ARBA00022777"/>
    </source>
</evidence>
<evidence type="ECO:0000256" key="3">
    <source>
        <dbReference type="ARBA" id="ARBA00022553"/>
    </source>
</evidence>
<feature type="compositionally biased region" description="Basic and acidic residues" evidence="11">
    <location>
        <begin position="28"/>
        <end position="100"/>
    </location>
</feature>
<dbReference type="InterPro" id="IPR050236">
    <property type="entry name" value="Ser_Thr_kinase_AGC"/>
</dbReference>
<organism evidence="14 15">
    <name type="scientific">Anaeramoeba flamelloides</name>
    <dbReference type="NCBI Taxonomy" id="1746091"/>
    <lineage>
        <taxon>Eukaryota</taxon>
        <taxon>Metamonada</taxon>
        <taxon>Anaeramoebidae</taxon>
        <taxon>Anaeramoeba</taxon>
    </lineage>
</organism>
<dbReference type="Gene3D" id="3.30.200.20">
    <property type="entry name" value="Phosphorylase Kinase, domain 1"/>
    <property type="match status" value="1"/>
</dbReference>
<dbReference type="SUPFAM" id="SSF56112">
    <property type="entry name" value="Protein kinase-like (PK-like)"/>
    <property type="match status" value="1"/>
</dbReference>
<evidence type="ECO:0000256" key="1">
    <source>
        <dbReference type="ARBA" id="ARBA00012513"/>
    </source>
</evidence>
<evidence type="ECO:0000256" key="5">
    <source>
        <dbReference type="ARBA" id="ARBA00022741"/>
    </source>
</evidence>
<comment type="catalytic activity">
    <reaction evidence="9">
        <text>L-seryl-[protein] + ATP = O-phospho-L-seryl-[protein] + ADP + H(+)</text>
        <dbReference type="Rhea" id="RHEA:17989"/>
        <dbReference type="Rhea" id="RHEA-COMP:9863"/>
        <dbReference type="Rhea" id="RHEA-COMP:11604"/>
        <dbReference type="ChEBI" id="CHEBI:15378"/>
        <dbReference type="ChEBI" id="CHEBI:29999"/>
        <dbReference type="ChEBI" id="CHEBI:30616"/>
        <dbReference type="ChEBI" id="CHEBI:83421"/>
        <dbReference type="ChEBI" id="CHEBI:456216"/>
        <dbReference type="EC" id="2.7.11.1"/>
    </reaction>
</comment>
<dbReference type="Pfam" id="PF00069">
    <property type="entry name" value="Pkinase"/>
    <property type="match status" value="2"/>
</dbReference>
<evidence type="ECO:0000313" key="15">
    <source>
        <dbReference type="Proteomes" id="UP001150062"/>
    </source>
</evidence>
<dbReference type="EC" id="2.7.11.1" evidence="1"/>
<proteinExistence type="predicted"/>
<feature type="domain" description="Protein kinase" evidence="12">
    <location>
        <begin position="194"/>
        <end position="495"/>
    </location>
</feature>
<dbReference type="Proteomes" id="UP001150062">
    <property type="component" value="Unassembled WGS sequence"/>
</dbReference>
<feature type="compositionally biased region" description="Basic residues" evidence="11">
    <location>
        <begin position="1"/>
        <end position="27"/>
    </location>
</feature>
<keyword evidence="3" id="KW-0597">Phosphoprotein</keyword>
<evidence type="ECO:0000256" key="4">
    <source>
        <dbReference type="ARBA" id="ARBA00022679"/>
    </source>
</evidence>
<feature type="region of interest" description="Disordered" evidence="11">
    <location>
        <begin position="1"/>
        <end position="115"/>
    </location>
</feature>
<comment type="catalytic activity">
    <reaction evidence="8">
        <text>L-threonyl-[protein] + ATP = O-phospho-L-threonyl-[protein] + ADP + H(+)</text>
        <dbReference type="Rhea" id="RHEA:46608"/>
        <dbReference type="Rhea" id="RHEA-COMP:11060"/>
        <dbReference type="Rhea" id="RHEA-COMP:11605"/>
        <dbReference type="ChEBI" id="CHEBI:15378"/>
        <dbReference type="ChEBI" id="CHEBI:30013"/>
        <dbReference type="ChEBI" id="CHEBI:30616"/>
        <dbReference type="ChEBI" id="CHEBI:61977"/>
        <dbReference type="ChEBI" id="CHEBI:456216"/>
        <dbReference type="EC" id="2.7.11.1"/>
    </reaction>
</comment>
<reference evidence="14" key="1">
    <citation type="submission" date="2022-08" db="EMBL/GenBank/DDBJ databases">
        <title>Novel sulfate-reducing endosymbionts in the free-living metamonad Anaeramoeba.</title>
        <authorList>
            <person name="Jerlstrom-Hultqvist J."/>
            <person name="Cepicka I."/>
            <person name="Gallot-Lavallee L."/>
            <person name="Salas-Leiva D."/>
            <person name="Curtis B.A."/>
            <person name="Zahonova K."/>
            <person name="Pipaliya S."/>
            <person name="Dacks J."/>
            <person name="Roger A.J."/>
        </authorList>
    </citation>
    <scope>NUCLEOTIDE SEQUENCE</scope>
    <source>
        <strain evidence="14">Schooner1</strain>
    </source>
</reference>
<dbReference type="PROSITE" id="PS50011">
    <property type="entry name" value="PROTEIN_KINASE_DOM"/>
    <property type="match status" value="1"/>
</dbReference>
<protein>
    <recommendedName>
        <fullName evidence="1">non-specific serine/threonine protein kinase</fullName>
        <ecNumber evidence="1">2.7.11.1</ecNumber>
    </recommendedName>
</protein>
<evidence type="ECO:0000256" key="11">
    <source>
        <dbReference type="SAM" id="MobiDB-lite"/>
    </source>
</evidence>
<sequence>MSDLQKKKKRNEKKLKKKKRKGKSKEKKLKEKKEIEKEKKRQKEKKNEKEKERQKEKKNEKDKETEKKKKKEKEKETEKKKGKEKEKEKEKEKQKEKETTKAPVQGNGGIAVPLGEMSPETIKRAQIYKEYVRQSYVEYFYYLYNRQQRIEHLKRQLKSSKSNKNERSKAIKLHYKKETNFLRKKRTKMTIKQFTILAKIGQGGYGDVFLCRKTDTNEMVALKRMKKSLIKKTNKVEHIMSERQVLAEHSSPWLVKLLYSFQDHKFLYLAMEFLRGGDLKALLMNIEYLDENTTRFYAAEMLLALGDLHQIGYTHRDLKPENFLINHDGHVKLTDFGLSKKFILNKQWRETVKMIRKKTKKQLKKQKKKRTSTLSKRQFQQKRRNKFFTVVGSPEYIPPEILEKKGYTKTVDFWSFGCIVYEMLTGFPPFTGSNIEETLENVINYKTSLENPKDDKTDEEILSPDAWDFVRKLINKSSRRLGNKGIEEIKKHPFFKGIEWENLNTSTPPFIPKVEDDLDISYFDTSYFDEDEVELEQPESLNITEKVNDYRDNRFSGFTFKKYDMKQGGTQDIYKK</sequence>
<feature type="domain" description="AGC-kinase C-terminal" evidence="13">
    <location>
        <begin position="496"/>
        <end position="570"/>
    </location>
</feature>
<evidence type="ECO:0000259" key="13">
    <source>
        <dbReference type="PROSITE" id="PS51285"/>
    </source>
</evidence>
<dbReference type="SMART" id="SM00220">
    <property type="entry name" value="S_TKc"/>
    <property type="match status" value="1"/>
</dbReference>
<keyword evidence="15" id="KW-1185">Reference proteome</keyword>
<dbReference type="GO" id="GO:0016301">
    <property type="term" value="F:kinase activity"/>
    <property type="evidence" value="ECO:0007669"/>
    <property type="project" value="UniProtKB-KW"/>
</dbReference>
<evidence type="ECO:0000256" key="7">
    <source>
        <dbReference type="ARBA" id="ARBA00022840"/>
    </source>
</evidence>
<dbReference type="PROSITE" id="PS00108">
    <property type="entry name" value="PROTEIN_KINASE_ST"/>
    <property type="match status" value="1"/>
</dbReference>
<dbReference type="Gene3D" id="1.10.510.10">
    <property type="entry name" value="Transferase(Phosphotransferase) domain 1"/>
    <property type="match status" value="1"/>
</dbReference>